<keyword evidence="6 7" id="KW-0472">Membrane</keyword>
<evidence type="ECO:0000313" key="8">
    <source>
        <dbReference type="EMBL" id="KAF2261300.1"/>
    </source>
</evidence>
<dbReference type="AlphaFoldDB" id="A0A9P4MXF8"/>
<keyword evidence="9" id="KW-1185">Reference proteome</keyword>
<keyword evidence="4 7" id="KW-0812">Transmembrane</keyword>
<comment type="caution">
    <text evidence="8">The sequence shown here is derived from an EMBL/GenBank/DDBJ whole genome shotgun (WGS) entry which is preliminary data.</text>
</comment>
<evidence type="ECO:0000256" key="5">
    <source>
        <dbReference type="ARBA" id="ARBA00022989"/>
    </source>
</evidence>
<evidence type="ECO:0000256" key="6">
    <source>
        <dbReference type="ARBA" id="ARBA00023136"/>
    </source>
</evidence>
<organism evidence="8 9">
    <name type="scientific">Lojkania enalia</name>
    <dbReference type="NCBI Taxonomy" id="147567"/>
    <lineage>
        <taxon>Eukaryota</taxon>
        <taxon>Fungi</taxon>
        <taxon>Dikarya</taxon>
        <taxon>Ascomycota</taxon>
        <taxon>Pezizomycotina</taxon>
        <taxon>Dothideomycetes</taxon>
        <taxon>Pleosporomycetidae</taxon>
        <taxon>Pleosporales</taxon>
        <taxon>Pleosporales incertae sedis</taxon>
        <taxon>Lojkania</taxon>
    </lineage>
</organism>
<sequence>MAVAMDSYTYIGIAEVTNEGLFRASWLVIGDLSSCIFRARIQLTHSLIRFQSLLSLTVSIANFVCISTFAEGFVLIEIRASSINYVRIAAFLAFNSVIEVTINASTRALDKPDVPLIINSTKFAIKIILDFVITSKFPVPSISPMVNMQAGIQLACNLASVTLSKFESRSESDEQQITPSLSTPKVLFKPSAITSAELVLRDTPYLYLVHNFVTKRNDYATTSTFNSHSWDKFREVLPVQNKNNANFDTAADITVRIWQTIGWCYILYNSSQHLAAILLATRPWWYLGQSFISNLFYILPWAVVCRVANLSAGDAWTCYSFVFGGGLVFSFFYILVADGLWTWYMKERKGHSHYQFTASNLPVSLYSEGGIFTY</sequence>
<keyword evidence="5 7" id="KW-1133">Transmembrane helix</keyword>
<evidence type="ECO:0000256" key="4">
    <source>
        <dbReference type="ARBA" id="ARBA00022692"/>
    </source>
</evidence>
<comment type="subcellular location">
    <subcellularLocation>
        <location evidence="1">Cell membrane</location>
        <topology evidence="1">Multi-pass membrane protein</topology>
    </subcellularLocation>
</comment>
<protein>
    <submittedName>
        <fullName evidence="8">Uncharacterized protein</fullName>
    </submittedName>
</protein>
<evidence type="ECO:0000256" key="3">
    <source>
        <dbReference type="ARBA" id="ARBA00022475"/>
    </source>
</evidence>
<reference evidence="9" key="1">
    <citation type="journal article" date="2020" name="Stud. Mycol.">
        <title>101 Dothideomycetes genomes: A test case for predicting lifestyles and emergence of pathogens.</title>
        <authorList>
            <person name="Haridas S."/>
            <person name="Albert R."/>
            <person name="Binder M."/>
            <person name="Bloem J."/>
            <person name="LaButti K."/>
            <person name="Salamov A."/>
            <person name="Andreopoulos B."/>
            <person name="Baker S."/>
            <person name="Barry K."/>
            <person name="Bills G."/>
            <person name="Bluhm B."/>
            <person name="Cannon C."/>
            <person name="Castanera R."/>
            <person name="Culley D."/>
            <person name="Daum C."/>
            <person name="Ezra D."/>
            <person name="Gonzalez J."/>
            <person name="Henrissat B."/>
            <person name="Kuo A."/>
            <person name="Liang C."/>
            <person name="Lipzen A."/>
            <person name="Lutzoni F."/>
            <person name="Magnuson J."/>
            <person name="Mondo S."/>
            <person name="Nolan M."/>
            <person name="Ohm R."/>
            <person name="Pangilinan J."/>
            <person name="Park H.-J."/>
            <person name="Ramirez L."/>
            <person name="Alfaro M."/>
            <person name="Sun H."/>
            <person name="Tritt A."/>
            <person name="Yoshinaga Y."/>
            <person name="Zwiers L.-H."/>
            <person name="Turgeon B."/>
            <person name="Goodwin S."/>
            <person name="Spatafora J."/>
            <person name="Crous P."/>
            <person name="Grigoriev I."/>
        </authorList>
    </citation>
    <scope>NUCLEOTIDE SEQUENCE [LARGE SCALE GENOMIC DNA]</scope>
    <source>
        <strain evidence="9">CBS 304.66</strain>
    </source>
</reference>
<dbReference type="InterPro" id="IPR052031">
    <property type="entry name" value="Membrane_Transporter-Flippase"/>
</dbReference>
<evidence type="ECO:0000256" key="1">
    <source>
        <dbReference type="ARBA" id="ARBA00004651"/>
    </source>
</evidence>
<evidence type="ECO:0000313" key="9">
    <source>
        <dbReference type="Proteomes" id="UP000800093"/>
    </source>
</evidence>
<evidence type="ECO:0000256" key="7">
    <source>
        <dbReference type="SAM" id="Phobius"/>
    </source>
</evidence>
<feature type="transmembrane region" description="Helical" evidence="7">
    <location>
        <begin position="291"/>
        <end position="309"/>
    </location>
</feature>
<name>A0A9P4MXF8_9PLEO</name>
<gene>
    <name evidence="8" type="ORF">CC78DRAFT_555149</name>
</gene>
<dbReference type="PANTHER" id="PTHR43549:SF2">
    <property type="entry name" value="MULTIDRUG RESISTANCE PROTEIN NORM-RELATED"/>
    <property type="match status" value="1"/>
</dbReference>
<feature type="transmembrane region" description="Helical" evidence="7">
    <location>
        <begin position="53"/>
        <end position="76"/>
    </location>
</feature>
<keyword evidence="3" id="KW-1003">Cell membrane</keyword>
<dbReference type="EMBL" id="ML986660">
    <property type="protein sequence ID" value="KAF2261300.1"/>
    <property type="molecule type" value="Genomic_DNA"/>
</dbReference>
<dbReference type="OrthoDB" id="2119662at2759"/>
<accession>A0A9P4MXF8</accession>
<evidence type="ECO:0000256" key="2">
    <source>
        <dbReference type="ARBA" id="ARBA00022448"/>
    </source>
</evidence>
<proteinExistence type="predicted"/>
<keyword evidence="2" id="KW-0813">Transport</keyword>
<dbReference type="GO" id="GO:0005886">
    <property type="term" value="C:plasma membrane"/>
    <property type="evidence" value="ECO:0007669"/>
    <property type="project" value="UniProtKB-SubCell"/>
</dbReference>
<dbReference type="PANTHER" id="PTHR43549">
    <property type="entry name" value="MULTIDRUG RESISTANCE PROTEIN YPNP-RELATED"/>
    <property type="match status" value="1"/>
</dbReference>
<feature type="transmembrane region" description="Helical" evidence="7">
    <location>
        <begin position="321"/>
        <end position="344"/>
    </location>
</feature>
<dbReference type="Proteomes" id="UP000800093">
    <property type="component" value="Unassembled WGS sequence"/>
</dbReference>